<organism evidence="1 2">
    <name type="scientific">Hymenobacter saemangeumensis</name>
    <dbReference type="NCBI Taxonomy" id="1084522"/>
    <lineage>
        <taxon>Bacteria</taxon>
        <taxon>Pseudomonadati</taxon>
        <taxon>Bacteroidota</taxon>
        <taxon>Cytophagia</taxon>
        <taxon>Cytophagales</taxon>
        <taxon>Hymenobacteraceae</taxon>
        <taxon>Hymenobacter</taxon>
    </lineage>
</organism>
<comment type="caution">
    <text evidence="1">The sequence shown here is derived from an EMBL/GenBank/DDBJ whole genome shotgun (WGS) entry which is preliminary data.</text>
</comment>
<evidence type="ECO:0000313" key="1">
    <source>
        <dbReference type="EMBL" id="GAA4363489.1"/>
    </source>
</evidence>
<protein>
    <recommendedName>
        <fullName evidence="3">Transposase</fullName>
    </recommendedName>
</protein>
<evidence type="ECO:0008006" key="3">
    <source>
        <dbReference type="Google" id="ProtNLM"/>
    </source>
</evidence>
<dbReference type="Proteomes" id="UP001501153">
    <property type="component" value="Unassembled WGS sequence"/>
</dbReference>
<reference evidence="2" key="1">
    <citation type="journal article" date="2019" name="Int. J. Syst. Evol. Microbiol.">
        <title>The Global Catalogue of Microorganisms (GCM) 10K type strain sequencing project: providing services to taxonomists for standard genome sequencing and annotation.</title>
        <authorList>
            <consortium name="The Broad Institute Genomics Platform"/>
            <consortium name="The Broad Institute Genome Sequencing Center for Infectious Disease"/>
            <person name="Wu L."/>
            <person name="Ma J."/>
        </authorList>
    </citation>
    <scope>NUCLEOTIDE SEQUENCE [LARGE SCALE GENOMIC DNA]</scope>
    <source>
        <strain evidence="2">JCM 17923</strain>
    </source>
</reference>
<evidence type="ECO:0000313" key="2">
    <source>
        <dbReference type="Proteomes" id="UP001501153"/>
    </source>
</evidence>
<accession>A0ABP8IMM4</accession>
<keyword evidence="2" id="KW-1185">Reference proteome</keyword>
<sequence length="75" mass="9118">MKRHKNVSLDPKVNYQTKFKICDGQMIEKYPLYRVFAVDMSYADSALEVDWAERERSRLFMLDFYEYMNANCKEF</sequence>
<dbReference type="EMBL" id="BAABGZ010000068">
    <property type="protein sequence ID" value="GAA4363489.1"/>
    <property type="molecule type" value="Genomic_DNA"/>
</dbReference>
<name>A0ABP8IMM4_9BACT</name>
<proteinExistence type="predicted"/>
<gene>
    <name evidence="1" type="ORF">GCM10023185_32270</name>
</gene>